<dbReference type="Gene3D" id="2.160.20.10">
    <property type="entry name" value="Single-stranded right-handed beta-helix, Pectin lyase-like"/>
    <property type="match status" value="2"/>
</dbReference>
<keyword evidence="4" id="KW-0732">Signal</keyword>
<dbReference type="SMART" id="SM00710">
    <property type="entry name" value="PbH1"/>
    <property type="match status" value="11"/>
</dbReference>
<dbReference type="AlphaFoldDB" id="B5GYE2"/>
<dbReference type="RefSeq" id="WP_003956956.1">
    <property type="nucleotide sequence ID" value="NZ_CM000913.1"/>
</dbReference>
<feature type="domain" description="Carbohydrate-binding/sugar hydrolysis" evidence="5">
    <location>
        <begin position="213"/>
        <end position="349"/>
    </location>
</feature>
<dbReference type="Proteomes" id="UP000002357">
    <property type="component" value="Chromosome"/>
</dbReference>
<dbReference type="EMBL" id="CM000913">
    <property type="protein sequence ID" value="EFG10477.1"/>
    <property type="molecule type" value="Genomic_DNA"/>
</dbReference>
<dbReference type="InterPro" id="IPR006626">
    <property type="entry name" value="PbH1"/>
</dbReference>
<keyword evidence="7" id="KW-1185">Reference proteome</keyword>
<gene>
    <name evidence="6" type="ORF">SCLAV_5410</name>
</gene>
<organism evidence="6 7">
    <name type="scientific">Streptomyces clavuligerus</name>
    <dbReference type="NCBI Taxonomy" id="1901"/>
    <lineage>
        <taxon>Bacteria</taxon>
        <taxon>Bacillati</taxon>
        <taxon>Actinomycetota</taxon>
        <taxon>Actinomycetes</taxon>
        <taxon>Kitasatosporales</taxon>
        <taxon>Streptomycetaceae</taxon>
        <taxon>Streptomyces</taxon>
    </lineage>
</organism>
<dbReference type="InterPro" id="IPR012334">
    <property type="entry name" value="Pectin_lyas_fold"/>
</dbReference>
<protein>
    <submittedName>
        <fullName evidence="6">Copper-binding protein</fullName>
    </submittedName>
</protein>
<evidence type="ECO:0000256" key="3">
    <source>
        <dbReference type="ARBA" id="ARBA00022786"/>
    </source>
</evidence>
<dbReference type="SMART" id="SM00722">
    <property type="entry name" value="CASH"/>
    <property type="match status" value="2"/>
</dbReference>
<keyword evidence="3" id="KW-0833">Ubl conjugation pathway</keyword>
<dbReference type="InterPro" id="IPR039448">
    <property type="entry name" value="Beta_helix"/>
</dbReference>
<dbReference type="PANTHER" id="PTHR22990">
    <property type="entry name" value="F-BOX ONLY PROTEIN"/>
    <property type="match status" value="1"/>
</dbReference>
<proteinExistence type="predicted"/>
<dbReference type="KEGG" id="sclf:BB341_01485"/>
<dbReference type="NCBIfam" id="TIGR03804">
    <property type="entry name" value="para_beta_helix"/>
    <property type="match status" value="5"/>
</dbReference>
<feature type="chain" id="PRO_5007910805" evidence="4">
    <location>
        <begin position="34"/>
        <end position="425"/>
    </location>
</feature>
<evidence type="ECO:0000256" key="4">
    <source>
        <dbReference type="SAM" id="SignalP"/>
    </source>
</evidence>
<evidence type="ECO:0000313" key="7">
    <source>
        <dbReference type="Proteomes" id="UP000002357"/>
    </source>
</evidence>
<dbReference type="InterPro" id="IPR011050">
    <property type="entry name" value="Pectin_lyase_fold/virulence"/>
</dbReference>
<dbReference type="OrthoDB" id="5145222at2"/>
<keyword evidence="2" id="KW-0677">Repeat</keyword>
<evidence type="ECO:0000259" key="5">
    <source>
        <dbReference type="SMART" id="SM00722"/>
    </source>
</evidence>
<name>B5GYE2_STRCL</name>
<accession>B5GYE2</accession>
<feature type="signal peptide" evidence="4">
    <location>
        <begin position="1"/>
        <end position="33"/>
    </location>
</feature>
<evidence type="ECO:0000256" key="2">
    <source>
        <dbReference type="ARBA" id="ARBA00022737"/>
    </source>
</evidence>
<evidence type="ECO:0000313" key="6">
    <source>
        <dbReference type="EMBL" id="EFG10477.1"/>
    </source>
</evidence>
<dbReference type="GeneID" id="93728194"/>
<dbReference type="PANTHER" id="PTHR22990:SF15">
    <property type="entry name" value="F-BOX ONLY PROTEIN 10"/>
    <property type="match status" value="1"/>
</dbReference>
<dbReference type="STRING" id="1901.BB341_01485"/>
<comment type="pathway">
    <text evidence="1">Protein modification; protein ubiquitination.</text>
</comment>
<reference evidence="6 7" key="1">
    <citation type="journal article" date="2010" name="Genome Biol. Evol.">
        <title>The sequence of a 1.8-mb bacterial linear plasmid reveals a rich evolutionary reservoir of secondary metabolic pathways.</title>
        <authorList>
            <person name="Medema M.H."/>
            <person name="Trefzer A."/>
            <person name="Kovalchuk A."/>
            <person name="van den Berg M."/>
            <person name="Mueller U."/>
            <person name="Heijne W."/>
            <person name="Wu L."/>
            <person name="Alam M.T."/>
            <person name="Ronning C.M."/>
            <person name="Nierman W.C."/>
            <person name="Bovenberg R.A.L."/>
            <person name="Breitling R."/>
            <person name="Takano E."/>
        </authorList>
    </citation>
    <scope>NUCLEOTIDE SEQUENCE [LARGE SCALE GENOMIC DNA]</scope>
    <source>
        <strain evidence="7">ATCC 27064 / DSM 738 / JCM 4710 / NBRC 13307 / NCIMB 12785 / NRRL 3585 / VKM Ac-602</strain>
    </source>
</reference>
<evidence type="ECO:0000256" key="1">
    <source>
        <dbReference type="ARBA" id="ARBA00004906"/>
    </source>
</evidence>
<dbReference type="InterPro" id="IPR022441">
    <property type="entry name" value="Para_beta_helix_rpt-2"/>
</dbReference>
<dbReference type="Pfam" id="PF13229">
    <property type="entry name" value="Beta_helix"/>
    <property type="match status" value="1"/>
</dbReference>
<dbReference type="InterPro" id="IPR051550">
    <property type="entry name" value="SCF-Subunits/Alg-Epimerases"/>
</dbReference>
<dbReference type="eggNOG" id="COG3420">
    <property type="taxonomic scope" value="Bacteria"/>
</dbReference>
<feature type="domain" description="Carbohydrate-binding/sugar hydrolysis" evidence="5">
    <location>
        <begin position="37"/>
        <end position="210"/>
    </location>
</feature>
<sequence length="425" mass="42834">MIHTSRTLSPGWFAAAGAAALLGLSVPPAAAHAAAPLSCGQTLTADAVLTADLLDCPGDGLVIGRGGITVDLNGHTVDGVGLGVGIRNDGFDNTTVTNSGATAARVEQFDHGVRLGPGASGNAVEKLTVHDNELAGVELAGADGDNRVRGNLVDRQAQRGIVLTGGAGGNVITDNTITANQGEGIFVEDSDNNRLEGNHIADTGDGGLVLEAASRNTLLGNTVGNSSDGAFVLRLGSNANLVQDNTSSLNQDAGMTVSDSSGNRILSNRFRDNGDSGIFLQASDSNTITGNDVSGNTGGIELNHADRNLIQSNTADRTTGDGIALEDSLHNTVRLNRAGHNGSRGISVDGEAAAGTGNRLIRNTAEANLGDGIHVAKAVHTLQDNIARDNDGWGILAGPGNTDGGGNRASGNAEPGQCAGVVCVP</sequence>
<dbReference type="InterPro" id="IPR006633">
    <property type="entry name" value="Carb-bd_sugar_hydrolysis-dom"/>
</dbReference>
<dbReference type="SUPFAM" id="SSF51126">
    <property type="entry name" value="Pectin lyase-like"/>
    <property type="match status" value="1"/>
</dbReference>